<feature type="region of interest" description="Disordered" evidence="1">
    <location>
        <begin position="483"/>
        <end position="535"/>
    </location>
</feature>
<proteinExistence type="predicted"/>
<dbReference type="CDD" id="cd00143">
    <property type="entry name" value="PP2Cc"/>
    <property type="match status" value="1"/>
</dbReference>
<organism evidence="4 5">
    <name type="scientific">Bifidobacterium magnum</name>
    <dbReference type="NCBI Taxonomy" id="1692"/>
    <lineage>
        <taxon>Bacteria</taxon>
        <taxon>Bacillati</taxon>
        <taxon>Actinomycetota</taxon>
        <taxon>Actinomycetes</taxon>
        <taxon>Bifidobacteriales</taxon>
        <taxon>Bifidobacteriaceae</taxon>
        <taxon>Bifidobacterium</taxon>
    </lineage>
</organism>
<dbReference type="InterPro" id="IPR015655">
    <property type="entry name" value="PP2C"/>
</dbReference>
<evidence type="ECO:0000313" key="5">
    <source>
        <dbReference type="Proteomes" id="UP000029052"/>
    </source>
</evidence>
<dbReference type="SUPFAM" id="SSF81606">
    <property type="entry name" value="PP2C-like"/>
    <property type="match status" value="1"/>
</dbReference>
<accession>A0A087BAN0</accession>
<evidence type="ECO:0000256" key="2">
    <source>
        <dbReference type="SAM" id="Phobius"/>
    </source>
</evidence>
<keyword evidence="2" id="KW-0472">Membrane</keyword>
<sequence>MRSTTVSDVGTVRSNNQDSSFAGEHLVAICDGMGGHAGGDTASTIAVRSLAHIETDSAQGDIAQAAHMMENSVLAAHDAIVGKAKRERKLAGMGTTITAISLISNYWVLTHIGDSRAYLLRGGRLERLTSDHSYVQHLIDTKRISEAEARNHPQRNVVMRVLGDFDIDAHPDVAIRRAQAGDRLLLCSDGLCGVLESSTIEEALQTLHDAQDCAQKLVGMALKAGSTDNVTAVIGDAFARPQNPLEDQTPLVGGAASASMAAIADIVNRPVASAPALMYAKNSPAQRAAELAKPAPVVPTAAPAPVQPPEPPEQTVVQPSEVRAKEDEIPDLDTGEIPVVQKSDGRFTADPNDPEVVDAIHLEHAQARKADRSRRFRNRVVGGVVAAIVLAALFIGAWAAYAWSQTQYYLGSENNTVTVFQGVPTNIFGIELFHAVKKTDIKTSELPEQWQDRLQTAITFNSYDDAMDHVQLIRQQWQELQAKNEQEAQAKKDAAKKAAQNAQKDADKNADKSANNADNGNAGDNADDNAKSGAN</sequence>
<protein>
    <submittedName>
        <fullName evidence="4">Phosphoprotein phosphatase</fullName>
        <ecNumber evidence="4">3.1.3.16</ecNumber>
    </submittedName>
</protein>
<comment type="caution">
    <text evidence="4">The sequence shown here is derived from an EMBL/GenBank/DDBJ whole genome shotgun (WGS) entry which is preliminary data.</text>
</comment>
<dbReference type="InterPro" id="IPR036457">
    <property type="entry name" value="PPM-type-like_dom_sf"/>
</dbReference>
<dbReference type="PANTHER" id="PTHR47992">
    <property type="entry name" value="PROTEIN PHOSPHATASE"/>
    <property type="match status" value="1"/>
</dbReference>
<feature type="domain" description="PPM-type phosphatase" evidence="3">
    <location>
        <begin position="2"/>
        <end position="237"/>
    </location>
</feature>
<evidence type="ECO:0000313" key="4">
    <source>
        <dbReference type="EMBL" id="KFI68080.1"/>
    </source>
</evidence>
<reference evidence="4 5" key="1">
    <citation type="submission" date="2014-03" db="EMBL/GenBank/DDBJ databases">
        <title>Genomics of Bifidobacteria.</title>
        <authorList>
            <person name="Ventura M."/>
            <person name="Milani C."/>
            <person name="Lugli G.A."/>
        </authorList>
    </citation>
    <scope>NUCLEOTIDE SEQUENCE [LARGE SCALE GENOMIC DNA]</scope>
    <source>
        <strain evidence="4 5">LMG 11591</strain>
    </source>
</reference>
<feature type="transmembrane region" description="Helical" evidence="2">
    <location>
        <begin position="380"/>
        <end position="403"/>
    </location>
</feature>
<dbReference type="EC" id="3.1.3.16" evidence="4"/>
<evidence type="ECO:0000259" key="3">
    <source>
        <dbReference type="PROSITE" id="PS51746"/>
    </source>
</evidence>
<keyword evidence="2" id="KW-1133">Transmembrane helix</keyword>
<dbReference type="GO" id="GO:0004722">
    <property type="term" value="F:protein serine/threonine phosphatase activity"/>
    <property type="evidence" value="ECO:0007669"/>
    <property type="project" value="UniProtKB-EC"/>
</dbReference>
<feature type="compositionally biased region" description="Low complexity" evidence="1">
    <location>
        <begin position="512"/>
        <end position="524"/>
    </location>
</feature>
<dbReference type="SMART" id="SM00332">
    <property type="entry name" value="PP2Cc"/>
    <property type="match status" value="1"/>
</dbReference>
<feature type="compositionally biased region" description="Basic and acidic residues" evidence="1">
    <location>
        <begin position="483"/>
        <end position="496"/>
    </location>
</feature>
<dbReference type="SMART" id="SM00331">
    <property type="entry name" value="PP2C_SIG"/>
    <property type="match status" value="1"/>
</dbReference>
<dbReference type="Proteomes" id="UP000029052">
    <property type="component" value="Unassembled WGS sequence"/>
</dbReference>
<dbReference type="eggNOG" id="COG0631">
    <property type="taxonomic scope" value="Bacteria"/>
</dbReference>
<evidence type="ECO:0000256" key="1">
    <source>
        <dbReference type="SAM" id="MobiDB-lite"/>
    </source>
</evidence>
<keyword evidence="5" id="KW-1185">Reference proteome</keyword>
<feature type="region of interest" description="Disordered" evidence="1">
    <location>
        <begin position="299"/>
        <end position="324"/>
    </location>
</feature>
<dbReference type="Pfam" id="PF00481">
    <property type="entry name" value="PP2C"/>
    <property type="match status" value="1"/>
</dbReference>
<dbReference type="AlphaFoldDB" id="A0A087BAN0"/>
<gene>
    <name evidence="4" type="ORF">BMAGN_0027</name>
</gene>
<name>A0A087BAN0_9BIFI</name>
<keyword evidence="4" id="KW-0378">Hydrolase</keyword>
<dbReference type="PROSITE" id="PS51746">
    <property type="entry name" value="PPM_2"/>
    <property type="match status" value="1"/>
</dbReference>
<dbReference type="InterPro" id="IPR001932">
    <property type="entry name" value="PPM-type_phosphatase-like_dom"/>
</dbReference>
<dbReference type="RefSeq" id="WP_033510702.1">
    <property type="nucleotide sequence ID" value="NZ_JGZB01000004.1"/>
</dbReference>
<dbReference type="STRING" id="1692.BMAGN_0027"/>
<keyword evidence="2" id="KW-0812">Transmembrane</keyword>
<dbReference type="Gene3D" id="3.60.40.10">
    <property type="entry name" value="PPM-type phosphatase domain"/>
    <property type="match status" value="1"/>
</dbReference>
<dbReference type="EMBL" id="JGZB01000004">
    <property type="protein sequence ID" value="KFI68080.1"/>
    <property type="molecule type" value="Genomic_DNA"/>
</dbReference>